<dbReference type="SUPFAM" id="SSF46565">
    <property type="entry name" value="Chaperone J-domain"/>
    <property type="match status" value="1"/>
</dbReference>
<evidence type="ECO:0000256" key="1">
    <source>
        <dbReference type="ARBA" id="ARBA00022723"/>
    </source>
</evidence>
<dbReference type="GO" id="GO:0051082">
    <property type="term" value="F:unfolded protein binding"/>
    <property type="evidence" value="ECO:0007669"/>
    <property type="project" value="InterPro"/>
</dbReference>
<dbReference type="Gene3D" id="2.60.260.20">
    <property type="entry name" value="Urease metallochaperone UreE, N-terminal domain"/>
    <property type="match status" value="2"/>
</dbReference>
<evidence type="ECO:0000256" key="2">
    <source>
        <dbReference type="ARBA" id="ARBA00022737"/>
    </source>
</evidence>
<dbReference type="CDD" id="cd10747">
    <property type="entry name" value="DnaJ_C"/>
    <property type="match status" value="1"/>
</dbReference>
<dbReference type="PROSITE" id="PS00636">
    <property type="entry name" value="DNAJ_1"/>
    <property type="match status" value="1"/>
</dbReference>
<reference evidence="6 7" key="1">
    <citation type="journal article" date="2015" name="Nature">
        <title>rRNA introns, odd ribosomes, and small enigmatic genomes across a large radiation of phyla.</title>
        <authorList>
            <person name="Brown C.T."/>
            <person name="Hug L.A."/>
            <person name="Thomas B.C."/>
            <person name="Sharon I."/>
            <person name="Castelle C.J."/>
            <person name="Singh A."/>
            <person name="Wilkins M.J."/>
            <person name="Williams K.H."/>
            <person name="Banfield J.F."/>
        </authorList>
    </citation>
    <scope>NUCLEOTIDE SEQUENCE [LARGE SCALE GENOMIC DNA]</scope>
</reference>
<dbReference type="InterPro" id="IPR002939">
    <property type="entry name" value="DnaJ_C"/>
</dbReference>
<name>A0A0G0BEI8_9BACT</name>
<dbReference type="CDD" id="cd06257">
    <property type="entry name" value="DnaJ"/>
    <property type="match status" value="1"/>
</dbReference>
<dbReference type="PANTHER" id="PTHR43096:SF10">
    <property type="entry name" value="CHAPERONE PROTEIN DNAJ A6, CHLOROPLASTIC"/>
    <property type="match status" value="1"/>
</dbReference>
<dbReference type="Gene3D" id="1.10.287.110">
    <property type="entry name" value="DnaJ domain"/>
    <property type="match status" value="1"/>
</dbReference>
<dbReference type="InterPro" id="IPR001623">
    <property type="entry name" value="DnaJ_domain"/>
</dbReference>
<organism evidence="6 7">
    <name type="scientific">Candidatus Roizmanbacteria bacterium GW2011_GWC2_35_12</name>
    <dbReference type="NCBI Taxonomy" id="1618485"/>
    <lineage>
        <taxon>Bacteria</taxon>
        <taxon>Candidatus Roizmaniibacteriota</taxon>
    </lineage>
</organism>
<keyword evidence="2" id="KW-0677">Repeat</keyword>
<protein>
    <submittedName>
        <fullName evidence="6">Chaperone DnaJ domain protein</fullName>
    </submittedName>
</protein>
<dbReference type="AlphaFoldDB" id="A0A0G0BEI8"/>
<dbReference type="EMBL" id="LBPX01000008">
    <property type="protein sequence ID" value="KKP67878.1"/>
    <property type="molecule type" value="Genomic_DNA"/>
</dbReference>
<dbReference type="PANTHER" id="PTHR43096">
    <property type="entry name" value="DNAJ HOMOLOG 1, MITOCHONDRIAL-RELATED"/>
    <property type="match status" value="1"/>
</dbReference>
<sequence length="289" mass="32632">MTNYYEILGIAKGSTDQEIKSAYKKQALKWHPDRNKASDATAKFKEINKAYEVLSNPQKKQMYDQYGESAFERGGMGGQAGQSGGQYYQQGPFKVYTDFSGGGFENVDFGGFSDPFEIFEQFFGFQSPFSRGGRRQARREIFQINLTFDEAVHGTEKQTVIKGETKNIKIPAGVANGMTIRFSDFDLQVQVKPHPYFKREGQDIYFEKEISYPFAVLGGNIEVPTIDGMVKLKVRPGTESGTRVRLRGQGVPNPQTYNKGDQYVIFKVSIPSRVTSRGRKLLEELENEL</sequence>
<keyword evidence="3" id="KW-0863">Zinc-finger</keyword>
<dbReference type="InterPro" id="IPR008971">
    <property type="entry name" value="HSP40/DnaJ_pept-bd"/>
</dbReference>
<dbReference type="SUPFAM" id="SSF49493">
    <property type="entry name" value="HSP40/DnaJ peptide-binding domain"/>
    <property type="match status" value="2"/>
</dbReference>
<dbReference type="FunFam" id="2.60.260.20:FF:000005">
    <property type="entry name" value="Chaperone protein dnaJ 1, mitochondrial"/>
    <property type="match status" value="1"/>
</dbReference>
<evidence type="ECO:0000259" key="5">
    <source>
        <dbReference type="PROSITE" id="PS50076"/>
    </source>
</evidence>
<dbReference type="PRINTS" id="PR00625">
    <property type="entry name" value="JDOMAIN"/>
</dbReference>
<evidence type="ECO:0000313" key="6">
    <source>
        <dbReference type="EMBL" id="KKP67878.1"/>
    </source>
</evidence>
<dbReference type="Proteomes" id="UP000034127">
    <property type="component" value="Unassembled WGS sequence"/>
</dbReference>
<dbReference type="InterPro" id="IPR018253">
    <property type="entry name" value="DnaJ_domain_CS"/>
</dbReference>
<dbReference type="SMART" id="SM00271">
    <property type="entry name" value="DnaJ"/>
    <property type="match status" value="1"/>
</dbReference>
<comment type="caution">
    <text evidence="6">The sequence shown here is derived from an EMBL/GenBank/DDBJ whole genome shotgun (WGS) entry which is preliminary data.</text>
</comment>
<dbReference type="PATRIC" id="fig|1618485.3.peg.254"/>
<evidence type="ECO:0000256" key="4">
    <source>
        <dbReference type="ARBA" id="ARBA00022833"/>
    </source>
</evidence>
<dbReference type="InterPro" id="IPR036869">
    <property type="entry name" value="J_dom_sf"/>
</dbReference>
<proteinExistence type="predicted"/>
<dbReference type="GO" id="GO:0008270">
    <property type="term" value="F:zinc ion binding"/>
    <property type="evidence" value="ECO:0007669"/>
    <property type="project" value="UniProtKB-KW"/>
</dbReference>
<feature type="domain" description="J" evidence="5">
    <location>
        <begin position="3"/>
        <end position="67"/>
    </location>
</feature>
<accession>A0A0G0BEI8</accession>
<dbReference type="GO" id="GO:0042026">
    <property type="term" value="P:protein refolding"/>
    <property type="evidence" value="ECO:0007669"/>
    <property type="project" value="TreeGrafter"/>
</dbReference>
<dbReference type="Pfam" id="PF00226">
    <property type="entry name" value="DnaJ"/>
    <property type="match status" value="1"/>
</dbReference>
<dbReference type="PROSITE" id="PS50076">
    <property type="entry name" value="DNAJ_2"/>
    <property type="match status" value="1"/>
</dbReference>
<keyword evidence="1" id="KW-0479">Metal-binding</keyword>
<dbReference type="GO" id="GO:0005737">
    <property type="term" value="C:cytoplasm"/>
    <property type="evidence" value="ECO:0007669"/>
    <property type="project" value="TreeGrafter"/>
</dbReference>
<gene>
    <name evidence="6" type="ORF">UR63_C0008G0030</name>
</gene>
<dbReference type="Pfam" id="PF01556">
    <property type="entry name" value="DnaJ_C"/>
    <property type="match status" value="1"/>
</dbReference>
<evidence type="ECO:0000313" key="7">
    <source>
        <dbReference type="Proteomes" id="UP000034127"/>
    </source>
</evidence>
<keyword evidence="4" id="KW-0862">Zinc</keyword>
<evidence type="ECO:0000256" key="3">
    <source>
        <dbReference type="ARBA" id="ARBA00022771"/>
    </source>
</evidence>